<dbReference type="OrthoDB" id="6396118at2"/>
<dbReference type="RefSeq" id="WP_022637850.1">
    <property type="nucleotide sequence ID" value="NZ_ASJR01000066.1"/>
</dbReference>
<proteinExistence type="predicted"/>
<accession>U7D3Y9</accession>
<protein>
    <submittedName>
        <fullName evidence="1">Uncharacterized protein</fullName>
    </submittedName>
</protein>
<dbReference type="Proteomes" id="UP000017148">
    <property type="component" value="Unassembled WGS sequence"/>
</dbReference>
<dbReference type="EMBL" id="ASJR01000066">
    <property type="protein sequence ID" value="ERP30663.1"/>
    <property type="molecule type" value="Genomic_DNA"/>
</dbReference>
<name>U7D3Y9_9BACT</name>
<dbReference type="eggNOG" id="ENOG502Z7WV">
    <property type="taxonomic scope" value="Bacteria"/>
</dbReference>
<organism evidence="1 2">
    <name type="scientific">Chitinivibrio alkaliphilus ACht1</name>
    <dbReference type="NCBI Taxonomy" id="1313304"/>
    <lineage>
        <taxon>Bacteria</taxon>
        <taxon>Pseudomonadati</taxon>
        <taxon>Fibrobacterota</taxon>
        <taxon>Chitinivibrionia</taxon>
        <taxon>Chitinivibrionales</taxon>
        <taxon>Chitinivibrionaceae</taxon>
        <taxon>Chitinivibrio</taxon>
    </lineage>
</organism>
<evidence type="ECO:0000313" key="2">
    <source>
        <dbReference type="Proteomes" id="UP000017148"/>
    </source>
</evidence>
<gene>
    <name evidence="1" type="ORF">CALK_2548</name>
</gene>
<keyword evidence="2" id="KW-1185">Reference proteome</keyword>
<sequence>MSKIHYFQRYSSVENTVTNNTLQLFARIYEYSTERASKLLSEITGESIEIGIEINQQERSGNSVPDGIVLQRSFKILIESKVDAGVDKNQLLRHSESFSNESQKILLLLTKQRLSENNQKDIQADILKKHPDIIFISTTYEEICKSIKTLFAEYESEMTNLVEDYIEYCNDANLFDQSSFLMRIVPCGQSLNINKEYGVYFQPSDRGYSKHNYVGIYKDKRVQYIWKIESVFDVLYDGKDLKKELIQGEDTSKFDDKIIGIIKDAESEKGWDIYSNHRFFCGQPIATSYEKESSGGIQGARLLNLRDIVDEKILSTDIIAKKLKDICWS</sequence>
<dbReference type="AlphaFoldDB" id="U7D3Y9"/>
<reference evidence="1 2" key="1">
    <citation type="journal article" date="2013" name="Environ. Microbiol.">
        <title>Genome analysis of Chitinivibrio alkaliphilus gen. nov., sp. nov., a novel extremely haloalkaliphilic anaerobic chitinolytic bacterium from the candidate phylum Termite Group 3.</title>
        <authorList>
            <person name="Sorokin D.Y."/>
            <person name="Gumerov V.M."/>
            <person name="Rakitin A.L."/>
            <person name="Beletsky A.V."/>
            <person name="Damste J.S."/>
            <person name="Muyzer G."/>
            <person name="Mardanov A.V."/>
            <person name="Ravin N.V."/>
        </authorList>
    </citation>
    <scope>NUCLEOTIDE SEQUENCE [LARGE SCALE GENOMIC DNA]</scope>
    <source>
        <strain evidence="1 2">ACht1</strain>
    </source>
</reference>
<evidence type="ECO:0000313" key="1">
    <source>
        <dbReference type="EMBL" id="ERP30663.1"/>
    </source>
</evidence>
<comment type="caution">
    <text evidence="1">The sequence shown here is derived from an EMBL/GenBank/DDBJ whole genome shotgun (WGS) entry which is preliminary data.</text>
</comment>